<dbReference type="Proteomes" id="UP000837857">
    <property type="component" value="Chromosome 10"/>
</dbReference>
<dbReference type="InterPro" id="IPR036188">
    <property type="entry name" value="FAD/NAD-bd_sf"/>
</dbReference>
<dbReference type="Gene3D" id="3.50.50.60">
    <property type="entry name" value="FAD/NAD(P)-binding domain"/>
    <property type="match status" value="1"/>
</dbReference>
<protein>
    <submittedName>
        <fullName evidence="1">Uncharacterized protein</fullName>
    </submittedName>
</protein>
<name>A0ABN8HRB2_9NEOP</name>
<evidence type="ECO:0000313" key="1">
    <source>
        <dbReference type="EMBL" id="CAH2036849.1"/>
    </source>
</evidence>
<accession>A0ABN8HRB2</accession>
<keyword evidence="2" id="KW-1185">Reference proteome</keyword>
<evidence type="ECO:0000313" key="2">
    <source>
        <dbReference type="Proteomes" id="UP000837857"/>
    </source>
</evidence>
<sequence length="148" mass="17029">MCLVGVPYYVCAFSMFDLQVRYYVRSMNGTFQLPSSEQMMLHWQREMAERAARGYTRRQAHMMGPDQPSQLEGSTWRWQGRSVSWCPGGQGAYYAALARESAAAPLPPVLARLHGHSSRRFLHHLAQFRADRYRILDADSFVCHQISD</sequence>
<feature type="non-terminal residue" evidence="1">
    <location>
        <position position="1"/>
    </location>
</feature>
<proteinExistence type="predicted"/>
<dbReference type="EMBL" id="OW152822">
    <property type="protein sequence ID" value="CAH2036849.1"/>
    <property type="molecule type" value="Genomic_DNA"/>
</dbReference>
<reference evidence="1" key="1">
    <citation type="submission" date="2022-03" db="EMBL/GenBank/DDBJ databases">
        <authorList>
            <person name="Martin H S."/>
        </authorList>
    </citation>
    <scope>NUCLEOTIDE SEQUENCE</scope>
</reference>
<gene>
    <name evidence="1" type="ORF">IPOD504_LOCUS901</name>
</gene>
<organism evidence="1 2">
    <name type="scientific">Iphiclides podalirius</name>
    <name type="common">scarce swallowtail</name>
    <dbReference type="NCBI Taxonomy" id="110791"/>
    <lineage>
        <taxon>Eukaryota</taxon>
        <taxon>Metazoa</taxon>
        <taxon>Ecdysozoa</taxon>
        <taxon>Arthropoda</taxon>
        <taxon>Hexapoda</taxon>
        <taxon>Insecta</taxon>
        <taxon>Pterygota</taxon>
        <taxon>Neoptera</taxon>
        <taxon>Endopterygota</taxon>
        <taxon>Lepidoptera</taxon>
        <taxon>Glossata</taxon>
        <taxon>Ditrysia</taxon>
        <taxon>Papilionoidea</taxon>
        <taxon>Papilionidae</taxon>
        <taxon>Papilioninae</taxon>
        <taxon>Iphiclides</taxon>
    </lineage>
</organism>